<name>A0A3L8S594_CHLGU</name>
<proteinExistence type="predicted"/>
<evidence type="ECO:0000313" key="2">
    <source>
        <dbReference type="Proteomes" id="UP000276834"/>
    </source>
</evidence>
<accession>A0A3L8S594</accession>
<evidence type="ECO:0000313" key="1">
    <source>
        <dbReference type="EMBL" id="RLV97043.1"/>
    </source>
</evidence>
<protein>
    <submittedName>
        <fullName evidence="1">Uncharacterized protein</fullName>
    </submittedName>
</protein>
<dbReference type="Proteomes" id="UP000276834">
    <property type="component" value="Unassembled WGS sequence"/>
</dbReference>
<gene>
    <name evidence="1" type="ORF">DV515_00012168</name>
</gene>
<comment type="caution">
    <text evidence="1">The sequence shown here is derived from an EMBL/GenBank/DDBJ whole genome shotgun (WGS) entry which is preliminary data.</text>
</comment>
<organism evidence="1 2">
    <name type="scientific">Chloebia gouldiae</name>
    <name type="common">Gouldian finch</name>
    <name type="synonym">Erythrura gouldiae</name>
    <dbReference type="NCBI Taxonomy" id="44316"/>
    <lineage>
        <taxon>Eukaryota</taxon>
        <taxon>Metazoa</taxon>
        <taxon>Chordata</taxon>
        <taxon>Craniata</taxon>
        <taxon>Vertebrata</taxon>
        <taxon>Euteleostomi</taxon>
        <taxon>Archelosauria</taxon>
        <taxon>Archosauria</taxon>
        <taxon>Dinosauria</taxon>
        <taxon>Saurischia</taxon>
        <taxon>Theropoda</taxon>
        <taxon>Coelurosauria</taxon>
        <taxon>Aves</taxon>
        <taxon>Neognathae</taxon>
        <taxon>Neoaves</taxon>
        <taxon>Telluraves</taxon>
        <taxon>Australaves</taxon>
        <taxon>Passeriformes</taxon>
        <taxon>Passeroidea</taxon>
        <taxon>Passeridae</taxon>
        <taxon>Chloebia</taxon>
    </lineage>
</organism>
<keyword evidence="2" id="KW-1185">Reference proteome</keyword>
<dbReference type="AlphaFoldDB" id="A0A3L8S594"/>
<reference evidence="1 2" key="1">
    <citation type="journal article" date="2018" name="Proc. R. Soc. B">
        <title>A non-coding region near Follistatin controls head colour polymorphism in the Gouldian finch.</title>
        <authorList>
            <person name="Toomey M.B."/>
            <person name="Marques C.I."/>
            <person name="Andrade P."/>
            <person name="Araujo P.M."/>
            <person name="Sabatino S."/>
            <person name="Gazda M.A."/>
            <person name="Afonso S."/>
            <person name="Lopes R.J."/>
            <person name="Corbo J.C."/>
            <person name="Carneiro M."/>
        </authorList>
    </citation>
    <scope>NUCLEOTIDE SEQUENCE [LARGE SCALE GENOMIC DNA]</scope>
    <source>
        <strain evidence="1">Red01</strain>
        <tissue evidence="1">Muscle</tissue>
    </source>
</reference>
<dbReference type="EMBL" id="QUSF01000063">
    <property type="protein sequence ID" value="RLV97043.1"/>
    <property type="molecule type" value="Genomic_DNA"/>
</dbReference>
<sequence length="163" mass="17815">MGSLLAGQYVVTTYSRTAAKIRTGGIKTRGKTCSYPYATNTNMWESEQLGIVTRVLGSSLGSIKAYNLWRLGTRSKEKEIQEFKFHRCCQSMPERASSPVHGLLLPACAQIPLSKALHGAAAGLVMERDGCKHKTIISLCTIVPAPSTKEQRATQALIHYFGI</sequence>